<dbReference type="Gene3D" id="2.160.10.10">
    <property type="entry name" value="Hexapeptide repeat proteins"/>
    <property type="match status" value="1"/>
</dbReference>
<sequence>MSGLVLFGANNPEVARLARAWQAASGEPVLGFLDNDPAKQQGSFHGFALLGGLNAVPALAAQGARFVNVITRDCATRHTVTRQILQAGGTLGQFIHPEVNQLEVALGLGSYIQQGALLQSAVQLGCNVSVSAGAIVNHETSLGDSCFVAPGANLCGKVTVAEGVFLGASCVVLPRLSIGAWAVIGAGAVVTSDVASGQVMVGNPARCIGQRPCLEESLHD</sequence>
<dbReference type="Proteomes" id="UP000185766">
    <property type="component" value="Unassembled WGS sequence"/>
</dbReference>
<dbReference type="AlphaFoldDB" id="A0A1H7L4M4"/>
<dbReference type="RefSeq" id="WP_074866989.1">
    <property type="nucleotide sequence ID" value="NZ_FOAS01000006.1"/>
</dbReference>
<dbReference type="EMBL" id="FOAS01000006">
    <property type="protein sequence ID" value="SEK93962.1"/>
    <property type="molecule type" value="Genomic_DNA"/>
</dbReference>
<reference evidence="3" key="1">
    <citation type="submission" date="2016-10" db="EMBL/GenBank/DDBJ databases">
        <authorList>
            <person name="de Groot N.N."/>
        </authorList>
    </citation>
    <scope>NUCLEOTIDE SEQUENCE [LARGE SCALE GENOMIC DNA]</scope>
    <source>
        <strain evidence="3">JCM 19513</strain>
    </source>
</reference>
<organism evidence="3 4">
    <name type="scientific">Atopomonas hussainii</name>
    <dbReference type="NCBI Taxonomy" id="1429083"/>
    <lineage>
        <taxon>Bacteria</taxon>
        <taxon>Pseudomonadati</taxon>
        <taxon>Pseudomonadota</taxon>
        <taxon>Gammaproteobacteria</taxon>
        <taxon>Pseudomonadales</taxon>
        <taxon>Pseudomonadaceae</taxon>
        <taxon>Atopomonas</taxon>
    </lineage>
</organism>
<feature type="site" description="Increases basicity of active site His" evidence="2">
    <location>
        <position position="139"/>
    </location>
</feature>
<evidence type="ECO:0000256" key="1">
    <source>
        <dbReference type="ARBA" id="ARBA00007274"/>
    </source>
</evidence>
<keyword evidence="3" id="KW-0808">Transferase</keyword>
<dbReference type="InterPro" id="IPR011004">
    <property type="entry name" value="Trimer_LpxA-like_sf"/>
</dbReference>
<dbReference type="PANTHER" id="PTHR43300:SF7">
    <property type="entry name" value="UDP-N-ACETYLBACILLOSAMINE N-ACETYLTRANSFERASE"/>
    <property type="match status" value="1"/>
</dbReference>
<keyword evidence="3" id="KW-0012">Acyltransferase</keyword>
<proteinExistence type="inferred from homology"/>
<evidence type="ECO:0000256" key="2">
    <source>
        <dbReference type="PIRSR" id="PIRSR620019-1"/>
    </source>
</evidence>
<dbReference type="InterPro" id="IPR020019">
    <property type="entry name" value="AcTrfase_PglD-like"/>
</dbReference>
<dbReference type="STRING" id="1429083.GCA_001885685_01107"/>
<evidence type="ECO:0000313" key="3">
    <source>
        <dbReference type="EMBL" id="SEK93962.1"/>
    </source>
</evidence>
<dbReference type="InterPro" id="IPR050179">
    <property type="entry name" value="Trans_hexapeptide_repeat"/>
</dbReference>
<protein>
    <submittedName>
        <fullName evidence="3">Sugar O-acyltransferase, sialic acid O-acetyltransferase NeuD family</fullName>
    </submittedName>
</protein>
<evidence type="ECO:0000313" key="4">
    <source>
        <dbReference type="Proteomes" id="UP000185766"/>
    </source>
</evidence>
<gene>
    <name evidence="3" type="ORF">SAMN05216214_106178</name>
</gene>
<accession>A0A1H7L4M4</accession>
<name>A0A1H7L4M4_9GAMM</name>
<keyword evidence="4" id="KW-1185">Reference proteome</keyword>
<dbReference type="SUPFAM" id="SSF51161">
    <property type="entry name" value="Trimeric LpxA-like enzymes"/>
    <property type="match status" value="1"/>
</dbReference>
<dbReference type="PANTHER" id="PTHR43300">
    <property type="entry name" value="ACETYLTRANSFERASE"/>
    <property type="match status" value="1"/>
</dbReference>
<dbReference type="Pfam" id="PF00132">
    <property type="entry name" value="Hexapep"/>
    <property type="match status" value="1"/>
</dbReference>
<comment type="similarity">
    <text evidence="1">Belongs to the transferase hexapeptide repeat family.</text>
</comment>
<dbReference type="InterPro" id="IPR001451">
    <property type="entry name" value="Hexapep"/>
</dbReference>
<dbReference type="CDD" id="cd03360">
    <property type="entry name" value="LbH_AT_putative"/>
    <property type="match status" value="1"/>
</dbReference>
<feature type="active site" description="Proton acceptor" evidence="2">
    <location>
        <position position="138"/>
    </location>
</feature>
<dbReference type="GO" id="GO:0016746">
    <property type="term" value="F:acyltransferase activity"/>
    <property type="evidence" value="ECO:0007669"/>
    <property type="project" value="UniProtKB-KW"/>
</dbReference>